<accession>A0ABQ9GQ90</accession>
<dbReference type="Proteomes" id="UP001159363">
    <property type="component" value="Chromosome 9"/>
</dbReference>
<proteinExistence type="predicted"/>
<feature type="transmembrane region" description="Helical" evidence="2">
    <location>
        <begin position="260"/>
        <end position="280"/>
    </location>
</feature>
<sequence>MDSASAYRDRGQWFMPTHQQVSRILTEKGSVMKGVNATPPSPSRHPWDRQWDSTGRNAIDLVRKGGGGGQLCPIHLLHVWRRRRQVRVSSPARVERPAIVVWRSACSGDVLRPEAWVGRCRYQNHPSTPDAPMQSSRGDDATQISPSQNTSRDRRIRDNQCAGGGGLTGGGVEIFRWLSASWCREPTRAKRGEYAAAPECRGGGKRDVPEKTHRPVASSGTIPTSENPGRVPSGIEAWLALMGSEWPEPLTDVAPCITEFGIIATLLIWVMLGPFVFTTLGPVMGRVWLVSVATSGPAMVPGASQLLANCLPAWHPTVITWCDAFVFHIPPKGEVDRCRIFLLCTLWDSGVRNPLYKRLACSPPIPDSIPGRVTLGYSQVGIVIAGQQVFPGNSRFPSLHSFRPRSILSSFQPYELSRPLFISQKCLIFPCTQVEKRVANRDEQQFVIAEDVSGGLLDPDCQFLYLVLSSDIIFLARKHAAMNSQRFGYPTKLRETRNEMTPGAPRNRTSIHIGDGAECPVNFTSGQPYLSPPNTPTTHPYPAPLRSGPTPRCQLSPTTPPLQGPGGQSPVCPRFSIVATDLRWHSSAYFHANQVPFACSHSLPSLPLHHSELARVQRYVTLSKHPCTPSSSDLLRLHNANHRLPSKTCPEGSDSYHPHSQRRLFLKTSAIDQAWSSQKPVYTSQLQPWECFFVFSGSWHPCSTCFKKTHPTRYSIEIWWFLCFNLPALPPRALALRHENFLCEKWRFLQDQSDGFSREAAVDFEPTWTISPLLCQLVCGERAKLRSRPHCRTACAVRGKRVEKCSAGPCASRPEHPHAPPYGRSSLTCPTTNPLPRPSALQRSLYAQRLVLASAHAQQWEEELPPFLHHTQKLHFMMHITLPAKTCNPTLLHTHLVSPSSALKTPVLRTTKISSIAPIGQTKDDFFPLLETGVDKLREGREFTRKLAEAQEAEFTDAK</sequence>
<feature type="region of interest" description="Disordered" evidence="1">
    <location>
        <begin position="807"/>
        <end position="829"/>
    </location>
</feature>
<comment type="caution">
    <text evidence="3">The sequence shown here is derived from an EMBL/GenBank/DDBJ whole genome shotgun (WGS) entry which is preliminary data.</text>
</comment>
<evidence type="ECO:0000256" key="2">
    <source>
        <dbReference type="SAM" id="Phobius"/>
    </source>
</evidence>
<feature type="compositionally biased region" description="Basic and acidic residues" evidence="1">
    <location>
        <begin position="202"/>
        <end position="213"/>
    </location>
</feature>
<name>A0ABQ9GQ90_9NEOP</name>
<keyword evidence="2" id="KW-1133">Transmembrane helix</keyword>
<keyword evidence="2" id="KW-0812">Transmembrane</keyword>
<keyword evidence="4" id="KW-1185">Reference proteome</keyword>
<gene>
    <name evidence="3" type="ORF">PR048_025025</name>
</gene>
<evidence type="ECO:0000256" key="1">
    <source>
        <dbReference type="SAM" id="MobiDB-lite"/>
    </source>
</evidence>
<keyword evidence="2" id="KW-0472">Membrane</keyword>
<feature type="region of interest" description="Disordered" evidence="1">
    <location>
        <begin position="126"/>
        <end position="164"/>
    </location>
</feature>
<reference evidence="3 4" key="1">
    <citation type="submission" date="2023-02" db="EMBL/GenBank/DDBJ databases">
        <title>LHISI_Scaffold_Assembly.</title>
        <authorList>
            <person name="Stuart O.P."/>
            <person name="Cleave R."/>
            <person name="Magrath M.J.L."/>
            <person name="Mikheyev A.S."/>
        </authorList>
    </citation>
    <scope>NUCLEOTIDE SEQUENCE [LARGE SCALE GENOMIC DNA]</scope>
    <source>
        <strain evidence="3">Daus_M_001</strain>
        <tissue evidence="3">Leg muscle</tissue>
    </source>
</reference>
<feature type="compositionally biased region" description="Pro residues" evidence="1">
    <location>
        <begin position="530"/>
        <end position="543"/>
    </location>
</feature>
<dbReference type="EMBL" id="JARBHB010000010">
    <property type="protein sequence ID" value="KAJ8874183.1"/>
    <property type="molecule type" value="Genomic_DNA"/>
</dbReference>
<evidence type="ECO:0000313" key="3">
    <source>
        <dbReference type="EMBL" id="KAJ8874183.1"/>
    </source>
</evidence>
<protein>
    <submittedName>
        <fullName evidence="3">Uncharacterized protein</fullName>
    </submittedName>
</protein>
<organism evidence="3 4">
    <name type="scientific">Dryococelus australis</name>
    <dbReference type="NCBI Taxonomy" id="614101"/>
    <lineage>
        <taxon>Eukaryota</taxon>
        <taxon>Metazoa</taxon>
        <taxon>Ecdysozoa</taxon>
        <taxon>Arthropoda</taxon>
        <taxon>Hexapoda</taxon>
        <taxon>Insecta</taxon>
        <taxon>Pterygota</taxon>
        <taxon>Neoptera</taxon>
        <taxon>Polyneoptera</taxon>
        <taxon>Phasmatodea</taxon>
        <taxon>Verophasmatodea</taxon>
        <taxon>Anareolatae</taxon>
        <taxon>Phasmatidae</taxon>
        <taxon>Eurycanthinae</taxon>
        <taxon>Dryococelus</taxon>
    </lineage>
</organism>
<feature type="region of interest" description="Disordered" evidence="1">
    <location>
        <begin position="193"/>
        <end position="229"/>
    </location>
</feature>
<evidence type="ECO:0000313" key="4">
    <source>
        <dbReference type="Proteomes" id="UP001159363"/>
    </source>
</evidence>
<feature type="compositionally biased region" description="Polar residues" evidence="1">
    <location>
        <begin position="218"/>
        <end position="227"/>
    </location>
</feature>
<feature type="region of interest" description="Disordered" evidence="1">
    <location>
        <begin position="528"/>
        <end position="551"/>
    </location>
</feature>